<name>A0A8W8JJS3_MAGGI</name>
<evidence type="ECO:0000313" key="3">
    <source>
        <dbReference type="Proteomes" id="UP000005408"/>
    </source>
</evidence>
<feature type="transmembrane region" description="Helical" evidence="1">
    <location>
        <begin position="64"/>
        <end position="83"/>
    </location>
</feature>
<accession>A0A8W8JJS3</accession>
<reference evidence="2" key="1">
    <citation type="submission" date="2022-08" db="UniProtKB">
        <authorList>
            <consortium name="EnsemblMetazoa"/>
        </authorList>
    </citation>
    <scope>IDENTIFICATION</scope>
    <source>
        <strain evidence="2">05x7-T-G4-1.051#20</strain>
    </source>
</reference>
<protein>
    <submittedName>
        <fullName evidence="2">Uncharacterized protein</fullName>
    </submittedName>
</protein>
<dbReference type="AlphaFoldDB" id="A0A8W8JJS3"/>
<organism evidence="2 3">
    <name type="scientific">Magallana gigas</name>
    <name type="common">Pacific oyster</name>
    <name type="synonym">Crassostrea gigas</name>
    <dbReference type="NCBI Taxonomy" id="29159"/>
    <lineage>
        <taxon>Eukaryota</taxon>
        <taxon>Metazoa</taxon>
        <taxon>Spiralia</taxon>
        <taxon>Lophotrochozoa</taxon>
        <taxon>Mollusca</taxon>
        <taxon>Bivalvia</taxon>
        <taxon>Autobranchia</taxon>
        <taxon>Pteriomorphia</taxon>
        <taxon>Ostreida</taxon>
        <taxon>Ostreoidea</taxon>
        <taxon>Ostreidae</taxon>
        <taxon>Magallana</taxon>
    </lineage>
</organism>
<keyword evidence="1" id="KW-0812">Transmembrane</keyword>
<evidence type="ECO:0000256" key="1">
    <source>
        <dbReference type="SAM" id="Phobius"/>
    </source>
</evidence>
<keyword evidence="3" id="KW-1185">Reference proteome</keyword>
<dbReference type="Proteomes" id="UP000005408">
    <property type="component" value="Unassembled WGS sequence"/>
</dbReference>
<keyword evidence="1" id="KW-0472">Membrane</keyword>
<evidence type="ECO:0000313" key="2">
    <source>
        <dbReference type="EnsemblMetazoa" id="G19764.3:cds"/>
    </source>
</evidence>
<keyword evidence="1" id="KW-1133">Transmembrane helix</keyword>
<dbReference type="EnsemblMetazoa" id="G19764.3">
    <property type="protein sequence ID" value="G19764.3:cds"/>
    <property type="gene ID" value="G19764"/>
</dbReference>
<sequence length="244" mass="27266">MSLVFLGNSRTIKKQVGALEPLSYLLQKGQEFSICHPSLRIPREPSQKFQLETIRCTVYSKMKLLIWLSLIAIVNAGSTVVRMNGLNSTLSIVHHNIDSSNQEVAGLVYNHLTSTYPGRNWFVVVYDDVTGTDYHQISYCGGGFAFRYDGFNLMIASSSSDAPSMSVSDAESILYLPIINYLGICCPYAYLGAGAVLDQIDHYVDCRNYSGLAVIEQWANVAVRASQNRFVRVNRYPYSMIIFS</sequence>
<proteinExistence type="predicted"/>